<reference evidence="2" key="1">
    <citation type="journal article" date="2014" name="Int. J. Syst. Evol. Microbiol.">
        <title>Complete genome sequence of Corynebacterium casei LMG S-19264T (=DSM 44701T), isolated from a smear-ripened cheese.</title>
        <authorList>
            <consortium name="US DOE Joint Genome Institute (JGI-PGF)"/>
            <person name="Walter F."/>
            <person name="Albersmeier A."/>
            <person name="Kalinowski J."/>
            <person name="Ruckert C."/>
        </authorList>
    </citation>
    <scope>NUCLEOTIDE SEQUENCE</scope>
    <source>
        <strain evidence="2">CGMCC 1.12919</strain>
    </source>
</reference>
<evidence type="ECO:0000313" key="2">
    <source>
        <dbReference type="EMBL" id="GGC61308.1"/>
    </source>
</evidence>
<protein>
    <submittedName>
        <fullName evidence="2">Uncharacterized protein</fullName>
    </submittedName>
</protein>
<comment type="caution">
    <text evidence="2">The sequence shown here is derived from an EMBL/GenBank/DDBJ whole genome shotgun (WGS) entry which is preliminary data.</text>
</comment>
<feature type="region of interest" description="Disordered" evidence="1">
    <location>
        <begin position="47"/>
        <end position="74"/>
    </location>
</feature>
<dbReference type="Proteomes" id="UP000637002">
    <property type="component" value="Unassembled WGS sequence"/>
</dbReference>
<evidence type="ECO:0000256" key="1">
    <source>
        <dbReference type="SAM" id="MobiDB-lite"/>
    </source>
</evidence>
<sequence>MHKPHHFKPDEAHRLGMPPGWWVMDKNRPVIGPYRTKEAAQVWIARRAEEMTQPKPVGGRSNSSPVEWGRSPLV</sequence>
<evidence type="ECO:0000313" key="3">
    <source>
        <dbReference type="Proteomes" id="UP000637002"/>
    </source>
</evidence>
<gene>
    <name evidence="2" type="ORF">GCM10010994_19830</name>
</gene>
<reference evidence="2" key="2">
    <citation type="submission" date="2020-09" db="EMBL/GenBank/DDBJ databases">
        <authorList>
            <person name="Sun Q."/>
            <person name="Zhou Y."/>
        </authorList>
    </citation>
    <scope>NUCLEOTIDE SEQUENCE</scope>
    <source>
        <strain evidence="2">CGMCC 1.12919</strain>
    </source>
</reference>
<keyword evidence="3" id="KW-1185">Reference proteome</keyword>
<accession>A0A916U652</accession>
<proteinExistence type="predicted"/>
<dbReference type="AlphaFoldDB" id="A0A916U652"/>
<dbReference type="EMBL" id="BMGG01000003">
    <property type="protein sequence ID" value="GGC61308.1"/>
    <property type="molecule type" value="Genomic_DNA"/>
</dbReference>
<name>A0A916U652_9HYPH</name>
<organism evidence="2 3">
    <name type="scientific">Chelatococcus reniformis</name>
    <dbReference type="NCBI Taxonomy" id="1494448"/>
    <lineage>
        <taxon>Bacteria</taxon>
        <taxon>Pseudomonadati</taxon>
        <taxon>Pseudomonadota</taxon>
        <taxon>Alphaproteobacteria</taxon>
        <taxon>Hyphomicrobiales</taxon>
        <taxon>Chelatococcaceae</taxon>
        <taxon>Chelatococcus</taxon>
    </lineage>
</organism>